<accession>A0AA40KJA6</accession>
<evidence type="ECO:0000313" key="1">
    <source>
        <dbReference type="EMBL" id="KAK1122329.1"/>
    </source>
</evidence>
<evidence type="ECO:0000313" key="2">
    <source>
        <dbReference type="Proteomes" id="UP001177670"/>
    </source>
</evidence>
<dbReference type="EMBL" id="JAHYIQ010000023">
    <property type="protein sequence ID" value="KAK1122329.1"/>
    <property type="molecule type" value="Genomic_DNA"/>
</dbReference>
<dbReference type="Proteomes" id="UP001177670">
    <property type="component" value="Unassembled WGS sequence"/>
</dbReference>
<dbReference type="AlphaFoldDB" id="A0AA40KJA6"/>
<reference evidence="1" key="1">
    <citation type="submission" date="2021-10" db="EMBL/GenBank/DDBJ databases">
        <title>Melipona bicolor Genome sequencing and assembly.</title>
        <authorList>
            <person name="Araujo N.S."/>
            <person name="Arias M.C."/>
        </authorList>
    </citation>
    <scope>NUCLEOTIDE SEQUENCE</scope>
    <source>
        <strain evidence="1">USP_2M_L1-L4_2017</strain>
        <tissue evidence="1">Whole body</tissue>
    </source>
</reference>
<sequence length="57" mass="6543">MTLSGKLARREFVDLELPSWSTESRRKPPPMKELANVACQVSSVFHALRPMPGYRRN</sequence>
<proteinExistence type="predicted"/>
<protein>
    <submittedName>
        <fullName evidence="1">Uncharacterized protein</fullName>
    </submittedName>
</protein>
<comment type="caution">
    <text evidence="1">The sequence shown here is derived from an EMBL/GenBank/DDBJ whole genome shotgun (WGS) entry which is preliminary data.</text>
</comment>
<keyword evidence="2" id="KW-1185">Reference proteome</keyword>
<gene>
    <name evidence="1" type="ORF">K0M31_009551</name>
</gene>
<organism evidence="1 2">
    <name type="scientific">Melipona bicolor</name>
    <dbReference type="NCBI Taxonomy" id="60889"/>
    <lineage>
        <taxon>Eukaryota</taxon>
        <taxon>Metazoa</taxon>
        <taxon>Ecdysozoa</taxon>
        <taxon>Arthropoda</taxon>
        <taxon>Hexapoda</taxon>
        <taxon>Insecta</taxon>
        <taxon>Pterygota</taxon>
        <taxon>Neoptera</taxon>
        <taxon>Endopterygota</taxon>
        <taxon>Hymenoptera</taxon>
        <taxon>Apocrita</taxon>
        <taxon>Aculeata</taxon>
        <taxon>Apoidea</taxon>
        <taxon>Anthophila</taxon>
        <taxon>Apidae</taxon>
        <taxon>Melipona</taxon>
    </lineage>
</organism>
<name>A0AA40KJA6_9HYME</name>